<evidence type="ECO:0000313" key="9">
    <source>
        <dbReference type="EMBL" id="EST44960.1"/>
    </source>
</evidence>
<dbReference type="InterPro" id="IPR050517">
    <property type="entry name" value="DDR_Repair_Kinase"/>
</dbReference>
<dbReference type="PROSITE" id="PS50290">
    <property type="entry name" value="PI3_4_KINASE_3"/>
    <property type="match status" value="1"/>
</dbReference>
<comment type="subcellular location">
    <subcellularLocation>
        <location evidence="1">Nucleus</location>
    </subcellularLocation>
</comment>
<evidence type="ECO:0000256" key="6">
    <source>
        <dbReference type="ARBA" id="ARBA00023242"/>
    </source>
</evidence>
<dbReference type="GO" id="GO:0005634">
    <property type="term" value="C:nucleus"/>
    <property type="evidence" value="ECO:0007669"/>
    <property type="project" value="UniProtKB-SubCell"/>
</dbReference>
<name>V6LK12_9EUKA</name>
<gene>
    <name evidence="9" type="ORF">SS50377_14978</name>
</gene>
<dbReference type="GO" id="GO:0000077">
    <property type="term" value="P:DNA damage checkpoint signaling"/>
    <property type="evidence" value="ECO:0007669"/>
    <property type="project" value="TreeGrafter"/>
</dbReference>
<evidence type="ECO:0000256" key="3">
    <source>
        <dbReference type="ARBA" id="ARBA00022679"/>
    </source>
</evidence>
<keyword evidence="6" id="KW-0539">Nucleus</keyword>
<accession>V6LK12</accession>
<dbReference type="GO" id="GO:0005694">
    <property type="term" value="C:chromosome"/>
    <property type="evidence" value="ECO:0007669"/>
    <property type="project" value="TreeGrafter"/>
</dbReference>
<reference evidence="9" key="1">
    <citation type="journal article" date="2014" name="PLoS Genet.">
        <title>The Genome of Spironucleus salmonicida Highlights a Fish Pathogen Adapted to Fluctuating Environments.</title>
        <authorList>
            <person name="Xu F."/>
            <person name="Jerlstrom-Hultqvist J."/>
            <person name="Einarsson E."/>
            <person name="Astvaldsson A."/>
            <person name="Svard S.G."/>
            <person name="Andersson J.O."/>
        </authorList>
    </citation>
    <scope>NUCLEOTIDE SEQUENCE</scope>
</reference>
<keyword evidence="2" id="KW-0723">Serine/threonine-protein kinase</keyword>
<dbReference type="Pfam" id="PF00454">
    <property type="entry name" value="PI3_PI4_kinase"/>
    <property type="match status" value="1"/>
</dbReference>
<organism evidence="9">
    <name type="scientific">Spironucleus salmonicida</name>
    <dbReference type="NCBI Taxonomy" id="348837"/>
    <lineage>
        <taxon>Eukaryota</taxon>
        <taxon>Metamonada</taxon>
        <taxon>Diplomonadida</taxon>
        <taxon>Hexamitidae</taxon>
        <taxon>Hexamitinae</taxon>
        <taxon>Spironucleus</taxon>
    </lineage>
</organism>
<dbReference type="SUPFAM" id="SSF56112">
    <property type="entry name" value="Protein kinase-like (PK-like)"/>
    <property type="match status" value="1"/>
</dbReference>
<dbReference type="Gene3D" id="1.10.1070.11">
    <property type="entry name" value="Phosphatidylinositol 3-/4-kinase, catalytic domain"/>
    <property type="match status" value="1"/>
</dbReference>
<evidence type="ECO:0000256" key="5">
    <source>
        <dbReference type="ARBA" id="ARBA00022777"/>
    </source>
</evidence>
<dbReference type="SMART" id="SM00146">
    <property type="entry name" value="PI3Kc"/>
    <property type="match status" value="1"/>
</dbReference>
<dbReference type="VEuPathDB" id="GiardiaDB:SS50377_25415"/>
<sequence length="1764" mass="208365">MTDLLTFLSSPQSQLNFTTIPNNLTTIAMTDVHLLFSPSSILISIQNENNFRKLVILQNHQISSLGVIAFLCCLQLDLISSKQLIRFVTHELSVQQIIAQIIQFLDRFILNFKGLELFSILTTLAEVGFGKQCCHYLLLDTENIVYDIIKNKNYQFLTVDIFRNFIKHFEMQSSNSLEILSILQTYNNFQQQHQDILEFCISNTIQFLDGKLLNQIENSIEHLELRKISFTQILGFVKINQEILLGSFYVLLFKNLLGMNTKYYKYMWKFVSSHPGFNCDKDLLYEFILNFLKRVDTFSAKHYTTLELFLYQNLNILNLENMVCVNDQIYQLLLQLKCVQDSMNVDNINFKIYKNKVNMNSIIQQVIWVRQKSIKLIDRLSLLHNINSSISHFYIDSYILDCLKLIQSSDGPIIKFPQISFKILQLIISIKDKDYQQSLVGFQRTTSQQTLILYESYFTNNYNFDVFDISLSQLYILDAIQVISLVIEDYNNIQPFSLGFIFTPQNIYICSELENTLTSLILQLNTLMNILIQGDQEQIQQFCIFSFQLKDSIIDSKKKCVILPVFQAVLKQALFYYLFLENLDNTIISRYFDQLFQQALIYAYYSNDLQHILYLNKNDKNDNSAMLISSIILKEQIFPYLSLEQQDIYQSFKDTQFYNEIDLQYIQNIILTMNQSDMRLKQFIVLKLIHYQKFNQFQLQQILFQSQNFYVDKIVSVQYLLKILSIILDVKQNFQHINQLSQLVNDLYHIIFEASTKRNYVLQLNFYQNQKVQLQKTVAYKEYFSFLTEYLLKNIQFPTHNLVSLSTISKYLNNLQIIDRTRIINGELFNQLQRFHRLKITYQTNHMQKVKTKIDAQNISEYFYLILEKIITSQQQKTQGQIYSSIFDLIQPHFLVDLQLTISMLVFTLQKIFLDQGEKYLFSEILSQISLQILYYLRGQSNQNMFIQSSVITSEYAEYYINILLQANINIKYLFVSNEDRIIINQDLQSYSQANYQSYINLIDFYLFGQQYELAYEQFIFILHHNHIHNCILSIDQRFKSLLIKLLQRNTQVVLVEQQLVAYYPYKQQLSINLEKQLERINVIYGFQEETQSKNLGKKEYAHLLKVYYTNKISLSKLQNQHFQSQLNLNRILMSQPQQSQGILKQQGIQSIFLQNLDDSSEFSILNDESLQTIFNNLYDLIQDNQSQIFLLNKIIPIYIKLKTQAQKQENSKLLQLEIILRTHHIILQIFNEKNSLITQYYKIFFIIWIEGCQLQQSFTQQNNQQQELQQSIRDYLTLQEQGTQTTFLSQYLANQTLIIDFINQLSPYQILEQFVYIFNGYQQLTSKALTNCEGLLEVIIKNSIWHYAHFDLFLRQVGIYFVSKTQKKFTTNDLVAQVIFKILKSFQQSKGYTDIVSKYIQYSVNYSSFIEELIQIRDKMEQRKHLLHKKICFSSFKFLNCSKQIIVSQNNTNIDDYEILLEQFYIKSFQYQKTYNSKAKPVLFNVQLNFTEEQLILKPDDFTGTDNCLMEYLDNLNQFMSFSSFRFKIYYVGQVYCAGNNKFSLVEVLQKLQSIQSLINTYPKIQYRQPFPQHSEVYLKEQMQKQLTLSQIRFSLFDSGSVGQQQDNNYKTIDSIACWSVICFLLGIGDRHNNNILFDPVTQTIHNIDFEAIFYHAKDLPIPDACDIRLTPFIIHLLGPARFESRFKQTSQNLLRIIQQNSHMFLTSFTAVSTMLSKNKTDIVMKIFENICSNIEEQYWVSINRSIDEIRLGQMFPPWAPLE</sequence>
<dbReference type="PANTHER" id="PTHR11139:SF69">
    <property type="entry name" value="SERINE_THREONINE-PROTEIN KINASE ATR"/>
    <property type="match status" value="1"/>
</dbReference>
<dbReference type="InterPro" id="IPR036940">
    <property type="entry name" value="PI3/4_kinase_cat_sf"/>
</dbReference>
<evidence type="ECO:0000256" key="4">
    <source>
        <dbReference type="ARBA" id="ARBA00022763"/>
    </source>
</evidence>
<dbReference type="GO" id="GO:0000723">
    <property type="term" value="P:telomere maintenance"/>
    <property type="evidence" value="ECO:0007669"/>
    <property type="project" value="TreeGrafter"/>
</dbReference>
<dbReference type="InterPro" id="IPR018936">
    <property type="entry name" value="PI3/4_kinase_CS"/>
</dbReference>
<dbReference type="InterPro" id="IPR011009">
    <property type="entry name" value="Kinase-like_dom_sf"/>
</dbReference>
<keyword evidence="3" id="KW-0808">Transferase</keyword>
<dbReference type="GO" id="GO:0004674">
    <property type="term" value="F:protein serine/threonine kinase activity"/>
    <property type="evidence" value="ECO:0007669"/>
    <property type="project" value="UniProtKB-KW"/>
</dbReference>
<keyword evidence="4" id="KW-0227">DNA damage</keyword>
<keyword evidence="5 9" id="KW-0418">Kinase</keyword>
<evidence type="ECO:0000256" key="7">
    <source>
        <dbReference type="ARBA" id="ARBA00024420"/>
    </source>
</evidence>
<dbReference type="PROSITE" id="PS00916">
    <property type="entry name" value="PI3_4_KINASE_2"/>
    <property type="match status" value="1"/>
</dbReference>
<proteinExistence type="predicted"/>
<evidence type="ECO:0000259" key="8">
    <source>
        <dbReference type="PROSITE" id="PS50290"/>
    </source>
</evidence>
<dbReference type="PANTHER" id="PTHR11139">
    <property type="entry name" value="ATAXIA TELANGIECTASIA MUTATED ATM -RELATED"/>
    <property type="match status" value="1"/>
</dbReference>
<feature type="domain" description="PI3K/PI4K catalytic" evidence="8">
    <location>
        <begin position="1467"/>
        <end position="1756"/>
    </location>
</feature>
<dbReference type="EMBL" id="KI546101">
    <property type="protein sequence ID" value="EST44960.1"/>
    <property type="molecule type" value="Genomic_DNA"/>
</dbReference>
<dbReference type="InterPro" id="IPR000403">
    <property type="entry name" value="PI3/4_kinase_cat_dom"/>
</dbReference>
<dbReference type="GO" id="GO:0006281">
    <property type="term" value="P:DNA repair"/>
    <property type="evidence" value="ECO:0007669"/>
    <property type="project" value="TreeGrafter"/>
</dbReference>
<evidence type="ECO:0000256" key="2">
    <source>
        <dbReference type="ARBA" id="ARBA00022527"/>
    </source>
</evidence>
<protein>
    <recommendedName>
        <fullName evidence="7">Serine/threonine-protein kinase ATR</fullName>
    </recommendedName>
</protein>
<evidence type="ECO:0000256" key="1">
    <source>
        <dbReference type="ARBA" id="ARBA00004123"/>
    </source>
</evidence>